<dbReference type="AlphaFoldDB" id="A0AA42CGC1"/>
<keyword evidence="1" id="KW-0732">Signal</keyword>
<dbReference type="EMBL" id="JAPDNT010000040">
    <property type="protein sequence ID" value="MCW3477544.1"/>
    <property type="molecule type" value="Genomic_DNA"/>
</dbReference>
<gene>
    <name evidence="2" type="ORF">OL599_23545</name>
</gene>
<protein>
    <submittedName>
        <fullName evidence="2">Copper chaperone PCu(A)C</fullName>
    </submittedName>
</protein>
<proteinExistence type="predicted"/>
<dbReference type="PANTHER" id="PTHR36302">
    <property type="entry name" value="BLR7088 PROTEIN"/>
    <property type="match status" value="1"/>
</dbReference>
<dbReference type="InterPro" id="IPR036182">
    <property type="entry name" value="PCuAC_sf"/>
</dbReference>
<dbReference type="SUPFAM" id="SSF110087">
    <property type="entry name" value="DR1885-like metal-binding protein"/>
    <property type="match status" value="1"/>
</dbReference>
<accession>A0AA42CGC1</accession>
<keyword evidence="3" id="KW-1185">Reference proteome</keyword>
<dbReference type="Proteomes" id="UP001165679">
    <property type="component" value="Unassembled WGS sequence"/>
</dbReference>
<feature type="signal peptide" evidence="1">
    <location>
        <begin position="1"/>
        <end position="23"/>
    </location>
</feature>
<dbReference type="Pfam" id="PF04314">
    <property type="entry name" value="PCuAC"/>
    <property type="match status" value="1"/>
</dbReference>
<feature type="chain" id="PRO_5041300773" evidence="1">
    <location>
        <begin position="24"/>
        <end position="174"/>
    </location>
</feature>
<evidence type="ECO:0000313" key="3">
    <source>
        <dbReference type="Proteomes" id="UP001165679"/>
    </source>
</evidence>
<name>A0AA42CGC1_9PROT</name>
<dbReference type="InterPro" id="IPR007410">
    <property type="entry name" value="LpqE-like"/>
</dbReference>
<organism evidence="2 3">
    <name type="scientific">Limobrevibacterium gyesilva</name>
    <dbReference type="NCBI Taxonomy" id="2991712"/>
    <lineage>
        <taxon>Bacteria</taxon>
        <taxon>Pseudomonadati</taxon>
        <taxon>Pseudomonadota</taxon>
        <taxon>Alphaproteobacteria</taxon>
        <taxon>Acetobacterales</taxon>
        <taxon>Acetobacteraceae</taxon>
        <taxon>Limobrevibacterium</taxon>
    </lineage>
</organism>
<dbReference type="Gene3D" id="2.60.40.1890">
    <property type="entry name" value="PCu(A)C copper chaperone"/>
    <property type="match status" value="1"/>
</dbReference>
<dbReference type="InterPro" id="IPR058248">
    <property type="entry name" value="Lxx211020-like"/>
</dbReference>
<dbReference type="PANTHER" id="PTHR36302:SF1">
    <property type="entry name" value="COPPER CHAPERONE PCU(A)C"/>
    <property type="match status" value="1"/>
</dbReference>
<reference evidence="2" key="2">
    <citation type="submission" date="2022-10" db="EMBL/GenBank/DDBJ databases">
        <authorList>
            <person name="Trinh H.N."/>
        </authorList>
    </citation>
    <scope>NUCLEOTIDE SEQUENCE</scope>
    <source>
        <strain evidence="2">RN2-1</strain>
    </source>
</reference>
<sequence>MRRRLLWTLALVPATLTAANAQAEAPRVADSGGITIERAWAGATPGRARTGAVYMTVTDHGAPDRIVGVSTPVAETAGIYQSSNEDGVMRMRPVDSLPIAPGTPIALAPGGYHIMLTGLKHPLGQGETFPVKLTFGHAAPVTATVTVERAGALVPTDHGAMRGHGMGMDGQTER</sequence>
<evidence type="ECO:0000256" key="1">
    <source>
        <dbReference type="SAM" id="SignalP"/>
    </source>
</evidence>
<evidence type="ECO:0000313" key="2">
    <source>
        <dbReference type="EMBL" id="MCW3477544.1"/>
    </source>
</evidence>
<dbReference type="RefSeq" id="WP_264716492.1">
    <property type="nucleotide sequence ID" value="NZ_JAPDNT010000040.1"/>
</dbReference>
<reference evidence="2" key="1">
    <citation type="submission" date="2022-09" db="EMBL/GenBank/DDBJ databases">
        <title>Rhodovastum sp. nov. RN2-1 isolated from soil in Seongnam, South Korea.</title>
        <authorList>
            <person name="Le N.T."/>
        </authorList>
    </citation>
    <scope>NUCLEOTIDE SEQUENCE</scope>
    <source>
        <strain evidence="2">RN2-1</strain>
    </source>
</reference>
<comment type="caution">
    <text evidence="2">The sequence shown here is derived from an EMBL/GenBank/DDBJ whole genome shotgun (WGS) entry which is preliminary data.</text>
</comment>